<keyword evidence="2" id="KW-1133">Transmembrane helix</keyword>
<keyword evidence="2" id="KW-0812">Transmembrane</keyword>
<organism evidence="3 4">
    <name type="scientific">Nocardioides marinisabuli</name>
    <dbReference type="NCBI Taxonomy" id="419476"/>
    <lineage>
        <taxon>Bacteria</taxon>
        <taxon>Bacillati</taxon>
        <taxon>Actinomycetota</taxon>
        <taxon>Actinomycetes</taxon>
        <taxon>Propionibacteriales</taxon>
        <taxon>Nocardioidaceae</taxon>
        <taxon>Nocardioides</taxon>
    </lineage>
</organism>
<proteinExistence type="predicted"/>
<keyword evidence="4" id="KW-1185">Reference proteome</keyword>
<gene>
    <name evidence="3" type="ORF">BKA08_000949</name>
</gene>
<comment type="caution">
    <text evidence="3">The sequence shown here is derived from an EMBL/GenBank/DDBJ whole genome shotgun (WGS) entry which is preliminary data.</text>
</comment>
<feature type="transmembrane region" description="Helical" evidence="2">
    <location>
        <begin position="20"/>
        <end position="39"/>
    </location>
</feature>
<dbReference type="EMBL" id="JACCBE010000001">
    <property type="protein sequence ID" value="NYD56711.1"/>
    <property type="molecule type" value="Genomic_DNA"/>
</dbReference>
<evidence type="ECO:0008006" key="5">
    <source>
        <dbReference type="Google" id="ProtNLM"/>
    </source>
</evidence>
<dbReference type="AlphaFoldDB" id="A0A7Y9EZR9"/>
<keyword evidence="2" id="KW-0472">Membrane</keyword>
<feature type="transmembrane region" description="Helical" evidence="2">
    <location>
        <begin position="45"/>
        <end position="65"/>
    </location>
</feature>
<accession>A0A7Y9EZR9</accession>
<dbReference type="RefSeq" id="WP_179614573.1">
    <property type="nucleotide sequence ID" value="NZ_JACCBE010000001.1"/>
</dbReference>
<dbReference type="Proteomes" id="UP000516957">
    <property type="component" value="Unassembled WGS sequence"/>
</dbReference>
<evidence type="ECO:0000313" key="4">
    <source>
        <dbReference type="Proteomes" id="UP000516957"/>
    </source>
</evidence>
<sequence>MAESAQLDIPRLLSRQPTRWLAFGGTVVAVLAMAGWAVATETGVNQVMAGLVVAATVVAVAAVVWRRTWLDTGDGTLHHRVAFLPERRVAWAQATTVDLERNRAGQLALRARGERGTVRVTLLADDLGGERSAGPDLLRVLADEIDRWAPERQRLTSRLRAQADHVEAGGAPRESPLARHL</sequence>
<evidence type="ECO:0000313" key="3">
    <source>
        <dbReference type="EMBL" id="NYD56711.1"/>
    </source>
</evidence>
<protein>
    <recommendedName>
        <fullName evidence="5">PH domain-containing protein</fullName>
    </recommendedName>
</protein>
<feature type="region of interest" description="Disordered" evidence="1">
    <location>
        <begin position="160"/>
        <end position="181"/>
    </location>
</feature>
<reference evidence="3 4" key="1">
    <citation type="submission" date="2020-07" db="EMBL/GenBank/DDBJ databases">
        <title>Sequencing the genomes of 1000 actinobacteria strains.</title>
        <authorList>
            <person name="Klenk H.-P."/>
        </authorList>
    </citation>
    <scope>NUCLEOTIDE SEQUENCE [LARGE SCALE GENOMIC DNA]</scope>
    <source>
        <strain evidence="3 4">DSM 18965</strain>
    </source>
</reference>
<evidence type="ECO:0000256" key="1">
    <source>
        <dbReference type="SAM" id="MobiDB-lite"/>
    </source>
</evidence>
<evidence type="ECO:0000256" key="2">
    <source>
        <dbReference type="SAM" id="Phobius"/>
    </source>
</evidence>
<name>A0A7Y9EZR9_9ACTN</name>